<dbReference type="Gene3D" id="1.10.1220.10">
    <property type="entry name" value="Met repressor-like"/>
    <property type="match status" value="1"/>
</dbReference>
<protein>
    <recommendedName>
        <fullName evidence="3">Ribbon-helix-helix protein CopG domain-containing protein</fullName>
    </recommendedName>
</protein>
<name>A0A7W6J970_9HYPH</name>
<dbReference type="InterPro" id="IPR013321">
    <property type="entry name" value="Arc_rbn_hlx_hlx"/>
</dbReference>
<evidence type="ECO:0000313" key="1">
    <source>
        <dbReference type="EMBL" id="MBB4067109.1"/>
    </source>
</evidence>
<dbReference type="Proteomes" id="UP000528286">
    <property type="component" value="Unassembled WGS sequence"/>
</dbReference>
<dbReference type="GO" id="GO:0006355">
    <property type="term" value="P:regulation of DNA-templated transcription"/>
    <property type="evidence" value="ECO:0007669"/>
    <property type="project" value="InterPro"/>
</dbReference>
<reference evidence="1 2" key="1">
    <citation type="submission" date="2020-08" db="EMBL/GenBank/DDBJ databases">
        <title>Genomic Encyclopedia of Type Strains, Phase IV (KMG-IV): sequencing the most valuable type-strain genomes for metagenomic binning, comparative biology and taxonomic classification.</title>
        <authorList>
            <person name="Goeker M."/>
        </authorList>
    </citation>
    <scope>NUCLEOTIDE SEQUENCE [LARGE SCALE GENOMIC DNA]</scope>
    <source>
        <strain evidence="1 2">DSM 29853</strain>
    </source>
</reference>
<evidence type="ECO:0000313" key="2">
    <source>
        <dbReference type="Proteomes" id="UP000528286"/>
    </source>
</evidence>
<keyword evidence="2" id="KW-1185">Reference proteome</keyword>
<sequence length="52" mass="5554">MKNAALGIRIDADVKAALAKAARQDRRSVASYVEKLIVEDLTAKGLIDGEAK</sequence>
<dbReference type="EMBL" id="JACIEZ010000015">
    <property type="protein sequence ID" value="MBB4067109.1"/>
    <property type="molecule type" value="Genomic_DNA"/>
</dbReference>
<comment type="caution">
    <text evidence="1">The sequence shown here is derived from an EMBL/GenBank/DDBJ whole genome shotgun (WGS) entry which is preliminary data.</text>
</comment>
<accession>A0A7W6J970</accession>
<dbReference type="AlphaFoldDB" id="A0A7W6J970"/>
<dbReference type="InterPro" id="IPR010985">
    <property type="entry name" value="Ribbon_hlx_hlx"/>
</dbReference>
<proteinExistence type="predicted"/>
<evidence type="ECO:0008006" key="3">
    <source>
        <dbReference type="Google" id="ProtNLM"/>
    </source>
</evidence>
<dbReference type="SUPFAM" id="SSF47598">
    <property type="entry name" value="Ribbon-helix-helix"/>
    <property type="match status" value="1"/>
</dbReference>
<organism evidence="1 2">
    <name type="scientific">Gellertiella hungarica</name>
    <dbReference type="NCBI Taxonomy" id="1572859"/>
    <lineage>
        <taxon>Bacteria</taxon>
        <taxon>Pseudomonadati</taxon>
        <taxon>Pseudomonadota</taxon>
        <taxon>Alphaproteobacteria</taxon>
        <taxon>Hyphomicrobiales</taxon>
        <taxon>Rhizobiaceae</taxon>
        <taxon>Gellertiella</taxon>
    </lineage>
</organism>
<gene>
    <name evidence="1" type="ORF">GGR23_004338</name>
</gene>